<dbReference type="Proteomes" id="UP001150904">
    <property type="component" value="Unassembled WGS sequence"/>
</dbReference>
<feature type="region of interest" description="Disordered" evidence="1">
    <location>
        <begin position="1"/>
        <end position="36"/>
    </location>
</feature>
<reference evidence="2" key="2">
    <citation type="journal article" date="2023" name="IMA Fungus">
        <title>Comparative genomic study of the Penicillium genus elucidates a diverse pangenome and 15 lateral gene transfer events.</title>
        <authorList>
            <person name="Petersen C."/>
            <person name="Sorensen T."/>
            <person name="Nielsen M.R."/>
            <person name="Sondergaard T.E."/>
            <person name="Sorensen J.L."/>
            <person name="Fitzpatrick D.A."/>
            <person name="Frisvad J.C."/>
            <person name="Nielsen K.L."/>
        </authorList>
    </citation>
    <scope>NUCLEOTIDE SEQUENCE</scope>
    <source>
        <strain evidence="2">IBT 15544</strain>
    </source>
</reference>
<sequence length="368" mass="42155">MNTLGSHSPSTRPIKRRRQSSKANEESGGLEGTNQEINTYDPKAACGEKINVAATTCYLASELKLMLRKNPPLASTAIELLDLYLCVWECYVIKSASKIRLEEERRILRSSNDWLARENARLHEACTNQALLLWDRRQAFDSIQWRVFQILQSSDRRSYQMSDPPLDLDLDLEQLWADFIDIPTTPRLAADYDNPFSMEPLNTPVCPNKEVLTPFVVECMFYPSYDSQRCFPWTGPDPLSFHTCADDIFLWMSAFLLFEPIQWVEFRLCRLMTGTSEVAEEYPFFLPRVESTLGNLPRIRGQVCDIISRQDSQGAWGDSHFQMYMWPRKEAMSGLIRENAFSCVRSATPVSALDPVCFVRNIAGNFAV</sequence>
<dbReference type="OrthoDB" id="4349275at2759"/>
<dbReference type="EMBL" id="JAPQKR010000005">
    <property type="protein sequence ID" value="KAJ5215553.1"/>
    <property type="molecule type" value="Genomic_DNA"/>
</dbReference>
<organism evidence="2 3">
    <name type="scientific">Penicillium cinerascens</name>
    <dbReference type="NCBI Taxonomy" id="70096"/>
    <lineage>
        <taxon>Eukaryota</taxon>
        <taxon>Fungi</taxon>
        <taxon>Dikarya</taxon>
        <taxon>Ascomycota</taxon>
        <taxon>Pezizomycotina</taxon>
        <taxon>Eurotiomycetes</taxon>
        <taxon>Eurotiomycetidae</taxon>
        <taxon>Eurotiales</taxon>
        <taxon>Aspergillaceae</taxon>
        <taxon>Penicillium</taxon>
    </lineage>
</organism>
<evidence type="ECO:0000313" key="3">
    <source>
        <dbReference type="Proteomes" id="UP001150904"/>
    </source>
</evidence>
<gene>
    <name evidence="2" type="ORF">N7498_001960</name>
</gene>
<feature type="compositionally biased region" description="Polar residues" evidence="1">
    <location>
        <begin position="1"/>
        <end position="11"/>
    </location>
</feature>
<protein>
    <submittedName>
        <fullName evidence="2">Uncharacterized protein</fullName>
    </submittedName>
</protein>
<keyword evidence="3" id="KW-1185">Reference proteome</keyword>
<name>A0A9W9TAF6_9EURO</name>
<reference evidence="2" key="1">
    <citation type="submission" date="2022-12" db="EMBL/GenBank/DDBJ databases">
        <authorList>
            <person name="Petersen C."/>
        </authorList>
    </citation>
    <scope>NUCLEOTIDE SEQUENCE</scope>
    <source>
        <strain evidence="2">IBT 15544</strain>
    </source>
</reference>
<proteinExistence type="predicted"/>
<dbReference type="RefSeq" id="XP_058311366.1">
    <property type="nucleotide sequence ID" value="XM_058449022.1"/>
</dbReference>
<accession>A0A9W9TAF6</accession>
<evidence type="ECO:0000313" key="2">
    <source>
        <dbReference type="EMBL" id="KAJ5215553.1"/>
    </source>
</evidence>
<evidence type="ECO:0000256" key="1">
    <source>
        <dbReference type="SAM" id="MobiDB-lite"/>
    </source>
</evidence>
<dbReference type="AlphaFoldDB" id="A0A9W9TAF6"/>
<comment type="caution">
    <text evidence="2">The sequence shown here is derived from an EMBL/GenBank/DDBJ whole genome shotgun (WGS) entry which is preliminary data.</text>
</comment>
<dbReference type="GeneID" id="83176323"/>